<organism evidence="1 2">
    <name type="scientific">Brassica rapa subsp. trilocularis</name>
    <dbReference type="NCBI Taxonomy" id="1813537"/>
    <lineage>
        <taxon>Eukaryota</taxon>
        <taxon>Viridiplantae</taxon>
        <taxon>Streptophyta</taxon>
        <taxon>Embryophyta</taxon>
        <taxon>Tracheophyta</taxon>
        <taxon>Spermatophyta</taxon>
        <taxon>Magnoliopsida</taxon>
        <taxon>eudicotyledons</taxon>
        <taxon>Gunneridae</taxon>
        <taxon>Pentapetalae</taxon>
        <taxon>rosids</taxon>
        <taxon>malvids</taxon>
        <taxon>Brassicales</taxon>
        <taxon>Brassicaceae</taxon>
        <taxon>Brassiceae</taxon>
        <taxon>Brassica</taxon>
    </lineage>
</organism>
<protein>
    <submittedName>
        <fullName evidence="1">Uncharacterized protein</fullName>
    </submittedName>
</protein>
<dbReference type="Proteomes" id="UP000823674">
    <property type="component" value="Chromosome A07"/>
</dbReference>
<accession>A0ABQ7L2S5</accession>
<evidence type="ECO:0000313" key="1">
    <source>
        <dbReference type="EMBL" id="KAG5379859.1"/>
    </source>
</evidence>
<comment type="caution">
    <text evidence="1">The sequence shown here is derived from an EMBL/GenBank/DDBJ whole genome shotgun (WGS) entry which is preliminary data.</text>
</comment>
<sequence>MKRLSFSSSLAFLPTTASNGLGYLHLDRIVHCYVKPEYMFWIIRGVYGLLILEWLGLKLTIQTVTLGCVAPEFPLLLIQCWFVYDLVLVLK</sequence>
<dbReference type="EMBL" id="JADBGQ010000009">
    <property type="protein sequence ID" value="KAG5379859.1"/>
    <property type="molecule type" value="Genomic_DNA"/>
</dbReference>
<proteinExistence type="predicted"/>
<keyword evidence="2" id="KW-1185">Reference proteome</keyword>
<gene>
    <name evidence="1" type="primary">A07g506900.1_BraROA</name>
    <name evidence="1" type="ORF">IGI04_027701</name>
</gene>
<evidence type="ECO:0000313" key="2">
    <source>
        <dbReference type="Proteomes" id="UP000823674"/>
    </source>
</evidence>
<reference evidence="1 2" key="1">
    <citation type="submission" date="2021-03" db="EMBL/GenBank/DDBJ databases">
        <authorList>
            <person name="King G.J."/>
            <person name="Bancroft I."/>
            <person name="Baten A."/>
            <person name="Bloomfield J."/>
            <person name="Borpatragohain P."/>
            <person name="He Z."/>
            <person name="Irish N."/>
            <person name="Irwin J."/>
            <person name="Liu K."/>
            <person name="Mauleon R.P."/>
            <person name="Moore J."/>
            <person name="Morris R."/>
            <person name="Ostergaard L."/>
            <person name="Wang B."/>
            <person name="Wells R."/>
        </authorList>
    </citation>
    <scope>NUCLEOTIDE SEQUENCE [LARGE SCALE GENOMIC DNA]</scope>
    <source>
        <strain evidence="1">R-o-18</strain>
        <tissue evidence="1">Leaf</tissue>
    </source>
</reference>
<name>A0ABQ7L2S5_BRACM</name>